<evidence type="ECO:0000313" key="1">
    <source>
        <dbReference type="EMBL" id="KRN27695.1"/>
    </source>
</evidence>
<keyword evidence="3" id="KW-1185">Reference proteome</keyword>
<organism evidence="2 3">
    <name type="scientific">Lactobacillus selangorensis</name>
    <dbReference type="NCBI Taxonomy" id="81857"/>
    <lineage>
        <taxon>Bacteria</taxon>
        <taxon>Bacillati</taxon>
        <taxon>Bacillota</taxon>
        <taxon>Bacilli</taxon>
        <taxon>Lactobacillales</taxon>
        <taxon>Lactobacillaceae</taxon>
        <taxon>Lactobacillus</taxon>
    </lineage>
</organism>
<dbReference type="AlphaFoldDB" id="A0A0R2FZU2"/>
<dbReference type="OrthoDB" id="2248484at2"/>
<dbReference type="RefSeq" id="WP_057770845.1">
    <property type="nucleotide sequence ID" value="NZ_JQAT01000006.1"/>
</dbReference>
<dbReference type="Proteomes" id="UP000051645">
    <property type="component" value="Unassembled WGS sequence"/>
</dbReference>
<proteinExistence type="predicted"/>
<dbReference type="Proteomes" id="UP000051751">
    <property type="component" value="Unassembled WGS sequence"/>
</dbReference>
<reference evidence="3 4" key="1">
    <citation type="journal article" date="2015" name="Genome Announc.">
        <title>Expanding the biotechnology potential of lactobacilli through comparative genomics of 213 strains and associated genera.</title>
        <authorList>
            <person name="Sun Z."/>
            <person name="Harris H.M."/>
            <person name="McCann A."/>
            <person name="Guo C."/>
            <person name="Argimon S."/>
            <person name="Zhang W."/>
            <person name="Yang X."/>
            <person name="Jeffery I.B."/>
            <person name="Cooney J.C."/>
            <person name="Kagawa T.F."/>
            <person name="Liu W."/>
            <person name="Song Y."/>
            <person name="Salvetti E."/>
            <person name="Wrobel A."/>
            <person name="Rasinkangas P."/>
            <person name="Parkhill J."/>
            <person name="Rea M.C."/>
            <person name="O'Sullivan O."/>
            <person name="Ritari J."/>
            <person name="Douillard F.P."/>
            <person name="Paul Ross R."/>
            <person name="Yang R."/>
            <person name="Briner A.E."/>
            <person name="Felis G.E."/>
            <person name="de Vos W.M."/>
            <person name="Barrangou R."/>
            <person name="Klaenhammer T.R."/>
            <person name="Caufield P.W."/>
            <person name="Cui Y."/>
            <person name="Zhang H."/>
            <person name="O'Toole P.W."/>
        </authorList>
    </citation>
    <scope>NUCLEOTIDE SEQUENCE [LARGE SCALE GENOMIC DNA]</scope>
    <source>
        <strain evidence="1 4">ATCC BAA-66</strain>
        <strain evidence="2 3">DSM 13344</strain>
    </source>
</reference>
<dbReference type="STRING" id="81857.IV38_GL001908"/>
<sequence length="282" mass="32864">MNYEIMNVLKPDAADWKEQKERMNRNHTRLITLAPDPTTPKFAKDDYPRIVNIVDYVTGRTYDPNGFLFFDQVQTVDGAEIFMNQDFSIDIKADGNRIGTMRLYPNTRRFVNNITYLNQDGTRDFIEEYAYDGKLFSRIFYDKEQVQEILFFNDEREVVLTYYFYNGQMNYITVQDPKTRVIKERYNNLGNFLATKVAEIVRPEDKAAIYYLGIELTALSYTKSKNTLFMSESALDDSGQVRGNLMSILDDKLPFIQKVVLTLKDAEDLKRLGIESDKIVAK</sequence>
<gene>
    <name evidence="1" type="ORF">IV38_GL001908</name>
    <name evidence="2" type="ORF">IV40_GL001929</name>
</gene>
<name>A0A0R2FZU2_9LACO</name>
<protein>
    <submittedName>
        <fullName evidence="2">Uncharacterized protein</fullName>
    </submittedName>
</protein>
<dbReference type="EMBL" id="JQAT01000006">
    <property type="protein sequence ID" value="KRN27695.1"/>
    <property type="molecule type" value="Genomic_DNA"/>
</dbReference>
<evidence type="ECO:0000313" key="3">
    <source>
        <dbReference type="Proteomes" id="UP000051645"/>
    </source>
</evidence>
<dbReference type="EMBL" id="JQAZ01000007">
    <property type="protein sequence ID" value="KRN30340.1"/>
    <property type="molecule type" value="Genomic_DNA"/>
</dbReference>
<comment type="caution">
    <text evidence="2">The sequence shown here is derived from an EMBL/GenBank/DDBJ whole genome shotgun (WGS) entry which is preliminary data.</text>
</comment>
<evidence type="ECO:0000313" key="4">
    <source>
        <dbReference type="Proteomes" id="UP000051751"/>
    </source>
</evidence>
<evidence type="ECO:0000313" key="2">
    <source>
        <dbReference type="EMBL" id="KRN30340.1"/>
    </source>
</evidence>
<accession>A0A0R2FZU2</accession>
<dbReference type="PATRIC" id="fig|81857.3.peg.1933"/>